<feature type="region of interest" description="Disordered" evidence="8">
    <location>
        <begin position="1"/>
        <end position="45"/>
    </location>
</feature>
<keyword evidence="1" id="KW-0479">Metal-binding</keyword>
<evidence type="ECO:0000313" key="11">
    <source>
        <dbReference type="Proteomes" id="UP000275267"/>
    </source>
</evidence>
<reference evidence="11" key="1">
    <citation type="journal article" date="2019" name="Nat. Commun.">
        <title>The genome of broomcorn millet.</title>
        <authorList>
            <person name="Zou C."/>
            <person name="Miki D."/>
            <person name="Li D."/>
            <person name="Tang Q."/>
            <person name="Xiao L."/>
            <person name="Rajput S."/>
            <person name="Deng P."/>
            <person name="Jia W."/>
            <person name="Huang R."/>
            <person name="Zhang M."/>
            <person name="Sun Y."/>
            <person name="Hu J."/>
            <person name="Fu X."/>
            <person name="Schnable P.S."/>
            <person name="Li F."/>
            <person name="Zhang H."/>
            <person name="Feng B."/>
            <person name="Zhu X."/>
            <person name="Liu R."/>
            <person name="Schnable J.C."/>
            <person name="Zhu J.-K."/>
            <person name="Zhang H."/>
        </authorList>
    </citation>
    <scope>NUCLEOTIDE SEQUENCE [LARGE SCALE GENOMIC DNA]</scope>
</reference>
<keyword evidence="3 7" id="KW-0863">Zinc-finger</keyword>
<evidence type="ECO:0000313" key="10">
    <source>
        <dbReference type="EMBL" id="RLN24075.1"/>
    </source>
</evidence>
<dbReference type="InterPro" id="IPR013087">
    <property type="entry name" value="Znf_C2H2_type"/>
</dbReference>
<keyword evidence="5" id="KW-0805">Transcription regulation</keyword>
<keyword evidence="6" id="KW-0804">Transcription</keyword>
<evidence type="ECO:0000256" key="4">
    <source>
        <dbReference type="ARBA" id="ARBA00022833"/>
    </source>
</evidence>
<dbReference type="PANTHER" id="PTHR45988:SF30">
    <property type="entry name" value="C2H2-TYPE DOMAIN-CONTAINING PROTEIN"/>
    <property type="match status" value="1"/>
</dbReference>
<dbReference type="InterPro" id="IPR036236">
    <property type="entry name" value="Znf_C2H2_sf"/>
</dbReference>
<dbReference type="GO" id="GO:0000976">
    <property type="term" value="F:transcription cis-regulatory region binding"/>
    <property type="evidence" value="ECO:0007669"/>
    <property type="project" value="TreeGrafter"/>
</dbReference>
<feature type="region of interest" description="Disordered" evidence="8">
    <location>
        <begin position="279"/>
        <end position="298"/>
    </location>
</feature>
<dbReference type="GO" id="GO:0005634">
    <property type="term" value="C:nucleus"/>
    <property type="evidence" value="ECO:0007669"/>
    <property type="project" value="TreeGrafter"/>
</dbReference>
<feature type="compositionally biased region" description="Pro residues" evidence="8">
    <location>
        <begin position="279"/>
        <end position="289"/>
    </location>
</feature>
<dbReference type="PROSITE" id="PS50157">
    <property type="entry name" value="ZINC_FINGER_C2H2_2"/>
    <property type="match status" value="3"/>
</dbReference>
<evidence type="ECO:0000256" key="8">
    <source>
        <dbReference type="SAM" id="MobiDB-lite"/>
    </source>
</evidence>
<protein>
    <recommendedName>
        <fullName evidence="9">C2H2-type domain-containing protein</fullName>
    </recommendedName>
</protein>
<dbReference type="Pfam" id="PF13912">
    <property type="entry name" value="zf-C2H2_6"/>
    <property type="match status" value="3"/>
</dbReference>
<dbReference type="OrthoDB" id="694653at2759"/>
<sequence>MDTDSSSASRRRPLRDLDEGSQDIEEGEYVPEASDSDTDTDTDEELCRLQRRLEGELGRRVSWLEVVMASGRVAPSSWESDGTISDDGSPSAASSVISAGAPARSFACHVCGRRFHSPKAVDGHVRVHGSGRQVAAAAAVSGGWAATGKRGWTGGKPSVAVSLNSESTDNHSTAVVAVRPLEPIPMAIAMTSPPATPVVSTGTNLSGEESSSASAQPMHYEPPVATTVVTVANPSSTGVVVQHAAPPPAAEHQARPVNQPAVPPLAAQQEQAQLVRQPLAPPRARPAPQPAREYSCKQCGKSYPSHQGLGGHAAGHKTRQKEADATAAAAAAVMMGQEDGGAFLAAFRRGLRAQATHECRKCRKVFPTGMALGGHMRMHYTGPPIVHRKNKRRGLVSEADMRLALSNATVAPPPAPAVAGRVRLFGTDIGPQAQAPPPPPREEQGSSGTTEGSSSAAGEQE</sequence>
<feature type="compositionally biased region" description="Acidic residues" evidence="8">
    <location>
        <begin position="19"/>
        <end position="44"/>
    </location>
</feature>
<organism evidence="10 11">
    <name type="scientific">Panicum miliaceum</name>
    <name type="common">Proso millet</name>
    <name type="synonym">Broomcorn millet</name>
    <dbReference type="NCBI Taxonomy" id="4540"/>
    <lineage>
        <taxon>Eukaryota</taxon>
        <taxon>Viridiplantae</taxon>
        <taxon>Streptophyta</taxon>
        <taxon>Embryophyta</taxon>
        <taxon>Tracheophyta</taxon>
        <taxon>Spermatophyta</taxon>
        <taxon>Magnoliopsida</taxon>
        <taxon>Liliopsida</taxon>
        <taxon>Poales</taxon>
        <taxon>Poaceae</taxon>
        <taxon>PACMAD clade</taxon>
        <taxon>Panicoideae</taxon>
        <taxon>Panicodae</taxon>
        <taxon>Paniceae</taxon>
        <taxon>Panicinae</taxon>
        <taxon>Panicum</taxon>
        <taxon>Panicum sect. Panicum</taxon>
    </lineage>
</organism>
<keyword evidence="2" id="KW-0677">Repeat</keyword>
<feature type="compositionally biased region" description="Polar residues" evidence="8">
    <location>
        <begin position="77"/>
        <end position="96"/>
    </location>
</feature>
<dbReference type="InterPro" id="IPR044653">
    <property type="entry name" value="AZF1/2/3-like"/>
</dbReference>
<evidence type="ECO:0000256" key="6">
    <source>
        <dbReference type="ARBA" id="ARBA00023163"/>
    </source>
</evidence>
<gene>
    <name evidence="10" type="ORF">C2845_PM07G31030</name>
</gene>
<evidence type="ECO:0000259" key="9">
    <source>
        <dbReference type="PROSITE" id="PS50157"/>
    </source>
</evidence>
<feature type="domain" description="C2H2-type" evidence="9">
    <location>
        <begin position="357"/>
        <end position="384"/>
    </location>
</feature>
<feature type="domain" description="C2H2-type" evidence="9">
    <location>
        <begin position="294"/>
        <end position="321"/>
    </location>
</feature>
<name>A0A3L6SPK2_PANMI</name>
<evidence type="ECO:0000256" key="7">
    <source>
        <dbReference type="PROSITE-ProRule" id="PRU00042"/>
    </source>
</evidence>
<feature type="domain" description="C2H2-type" evidence="9">
    <location>
        <begin position="106"/>
        <end position="133"/>
    </location>
</feature>
<dbReference type="GO" id="GO:0008270">
    <property type="term" value="F:zinc ion binding"/>
    <property type="evidence" value="ECO:0007669"/>
    <property type="project" value="UniProtKB-KW"/>
</dbReference>
<keyword evidence="4" id="KW-0862">Zinc</keyword>
<feature type="region of interest" description="Disordered" evidence="8">
    <location>
        <begin position="75"/>
        <end position="96"/>
    </location>
</feature>
<dbReference type="STRING" id="4540.A0A3L6SPK2"/>
<dbReference type="Proteomes" id="UP000275267">
    <property type="component" value="Unassembled WGS sequence"/>
</dbReference>
<feature type="region of interest" description="Disordered" evidence="8">
    <location>
        <begin position="424"/>
        <end position="461"/>
    </location>
</feature>
<dbReference type="PANTHER" id="PTHR45988">
    <property type="entry name" value="C2H2 TYPE ZINC FINGER TRANSCRIPTION FACTOR FAMILY-RELATED"/>
    <property type="match status" value="1"/>
</dbReference>
<feature type="compositionally biased region" description="Polar residues" evidence="8">
    <location>
        <begin position="198"/>
        <end position="215"/>
    </location>
</feature>
<dbReference type="SUPFAM" id="SSF57667">
    <property type="entry name" value="beta-beta-alpha zinc fingers"/>
    <property type="match status" value="2"/>
</dbReference>
<feature type="compositionally biased region" description="Low complexity" evidence="8">
    <location>
        <begin position="445"/>
        <end position="461"/>
    </location>
</feature>
<dbReference type="SMART" id="SM00355">
    <property type="entry name" value="ZnF_C2H2"/>
    <property type="match status" value="3"/>
</dbReference>
<evidence type="ECO:0000256" key="3">
    <source>
        <dbReference type="ARBA" id="ARBA00022771"/>
    </source>
</evidence>
<evidence type="ECO:0000256" key="5">
    <source>
        <dbReference type="ARBA" id="ARBA00023015"/>
    </source>
</evidence>
<dbReference type="GO" id="GO:0003700">
    <property type="term" value="F:DNA-binding transcription factor activity"/>
    <property type="evidence" value="ECO:0007669"/>
    <property type="project" value="InterPro"/>
</dbReference>
<proteinExistence type="predicted"/>
<evidence type="ECO:0000256" key="2">
    <source>
        <dbReference type="ARBA" id="ARBA00022737"/>
    </source>
</evidence>
<dbReference type="EMBL" id="PQIB02000004">
    <property type="protein sequence ID" value="RLN24075.1"/>
    <property type="molecule type" value="Genomic_DNA"/>
</dbReference>
<dbReference type="AlphaFoldDB" id="A0A3L6SPK2"/>
<keyword evidence="11" id="KW-1185">Reference proteome</keyword>
<evidence type="ECO:0000256" key="1">
    <source>
        <dbReference type="ARBA" id="ARBA00022723"/>
    </source>
</evidence>
<accession>A0A3L6SPK2</accession>
<feature type="region of interest" description="Disordered" evidence="8">
    <location>
        <begin position="195"/>
        <end position="219"/>
    </location>
</feature>
<dbReference type="Gene3D" id="3.30.160.60">
    <property type="entry name" value="Classic Zinc Finger"/>
    <property type="match status" value="1"/>
</dbReference>
<dbReference type="PROSITE" id="PS00028">
    <property type="entry name" value="ZINC_FINGER_C2H2_1"/>
    <property type="match status" value="3"/>
</dbReference>
<comment type="caution">
    <text evidence="10">The sequence shown here is derived from an EMBL/GenBank/DDBJ whole genome shotgun (WGS) entry which is preliminary data.</text>
</comment>